<dbReference type="InterPro" id="IPR048254">
    <property type="entry name" value="CDP_ALCOHOL_P_TRANSF_CS"/>
</dbReference>
<keyword evidence="8 11" id="KW-0472">Membrane</keyword>
<keyword evidence="3" id="KW-0444">Lipid biosynthesis</keyword>
<dbReference type="PROSITE" id="PS00379">
    <property type="entry name" value="CDP_ALCOHOL_P_TRANSF"/>
    <property type="match status" value="1"/>
</dbReference>
<dbReference type="InterPro" id="IPR004570">
    <property type="entry name" value="Phosphatidylglycerol_P_synth"/>
</dbReference>
<dbReference type="InterPro" id="IPR000462">
    <property type="entry name" value="CDP-OH_P_trans"/>
</dbReference>
<dbReference type="AlphaFoldDB" id="A0A170QDJ9"/>
<keyword evidence="10" id="KW-1208">Phospholipid metabolism</keyword>
<proteinExistence type="inferred from homology"/>
<feature type="transmembrane region" description="Helical" evidence="11">
    <location>
        <begin position="71"/>
        <end position="96"/>
    </location>
</feature>
<evidence type="ECO:0000256" key="11">
    <source>
        <dbReference type="SAM" id="Phobius"/>
    </source>
</evidence>
<accession>A0A170QDJ9</accession>
<gene>
    <name evidence="12" type="ORF">MGWOODY_Mmi977</name>
</gene>
<dbReference type="InterPro" id="IPR043130">
    <property type="entry name" value="CDP-OH_PTrfase_TM_dom"/>
</dbReference>
<dbReference type="GO" id="GO:0008444">
    <property type="term" value="F:CDP-diacylglycerol-glycerol-3-phosphate 3-phosphatidyltransferase activity"/>
    <property type="evidence" value="ECO:0007669"/>
    <property type="project" value="UniProtKB-EC"/>
</dbReference>
<evidence type="ECO:0000256" key="4">
    <source>
        <dbReference type="ARBA" id="ARBA00022679"/>
    </source>
</evidence>
<dbReference type="PANTHER" id="PTHR14269:SF62">
    <property type="entry name" value="CDP-DIACYLGLYCEROL--GLYCEROL-3-PHOSPHATE 3-PHOSPHATIDYLTRANSFERASE 1, CHLOROPLASTIC"/>
    <property type="match status" value="1"/>
</dbReference>
<evidence type="ECO:0000256" key="10">
    <source>
        <dbReference type="ARBA" id="ARBA00023264"/>
    </source>
</evidence>
<keyword evidence="6 11" id="KW-1133">Transmembrane helix</keyword>
<dbReference type="GO" id="GO:0046474">
    <property type="term" value="P:glycerophospholipid biosynthetic process"/>
    <property type="evidence" value="ECO:0007669"/>
    <property type="project" value="TreeGrafter"/>
</dbReference>
<evidence type="ECO:0000256" key="7">
    <source>
        <dbReference type="ARBA" id="ARBA00023098"/>
    </source>
</evidence>
<dbReference type="InterPro" id="IPR050324">
    <property type="entry name" value="CDP-alcohol_PTase-I"/>
</dbReference>
<dbReference type="PANTHER" id="PTHR14269">
    <property type="entry name" value="CDP-DIACYLGLYCEROL--GLYCEROL-3-PHOSPHATE 3-PHOSPHATIDYLTRANSFERASE-RELATED"/>
    <property type="match status" value="1"/>
</dbReference>
<evidence type="ECO:0000256" key="6">
    <source>
        <dbReference type="ARBA" id="ARBA00022989"/>
    </source>
</evidence>
<keyword evidence="7" id="KW-0443">Lipid metabolism</keyword>
<evidence type="ECO:0000256" key="9">
    <source>
        <dbReference type="ARBA" id="ARBA00023209"/>
    </source>
</evidence>
<evidence type="ECO:0000256" key="5">
    <source>
        <dbReference type="ARBA" id="ARBA00022692"/>
    </source>
</evidence>
<dbReference type="Gene3D" id="1.20.120.1760">
    <property type="match status" value="1"/>
</dbReference>
<evidence type="ECO:0000256" key="3">
    <source>
        <dbReference type="ARBA" id="ARBA00022516"/>
    </source>
</evidence>
<dbReference type="PIRSF" id="PIRSF000847">
    <property type="entry name" value="Phos_ph_gly_syn"/>
    <property type="match status" value="1"/>
</dbReference>
<feature type="transmembrane region" description="Helical" evidence="11">
    <location>
        <begin position="161"/>
        <end position="183"/>
    </location>
</feature>
<protein>
    <submittedName>
        <fullName evidence="12">CDP-diacylglycerol--glycerol-3-phosphate 3-phosphatidyltransferase</fullName>
        <ecNumber evidence="12">2.7.8.5</ecNumber>
    </submittedName>
</protein>
<name>A0A170QDJ9_9ZZZZ</name>
<sequence>MNLPNILTVGRILMTPFFIIFLFYDHPYAKAWALCIFVIAMLTDIYDGYYARKHNLVTDYGRFLDPLADKVMILSALISFAVINVIPFWMVAIIIFRDVFVTGLRTVMSSKNMVMVTSKIAKRKTLTQVLIIIFILLNLGSVSLPISWIGDFLQFSRQYQLIYYLTLSVTIFTLFTGFTYLYTNRAVIRQFIS</sequence>
<organism evidence="12">
    <name type="scientific">hydrothermal vent metagenome</name>
    <dbReference type="NCBI Taxonomy" id="652676"/>
    <lineage>
        <taxon>unclassified sequences</taxon>
        <taxon>metagenomes</taxon>
        <taxon>ecological metagenomes</taxon>
    </lineage>
</organism>
<dbReference type="NCBIfam" id="TIGR00560">
    <property type="entry name" value="pgsA"/>
    <property type="match status" value="1"/>
</dbReference>
<dbReference type="EMBL" id="FAXC01000422">
    <property type="protein sequence ID" value="CUV10481.1"/>
    <property type="molecule type" value="Genomic_DNA"/>
</dbReference>
<evidence type="ECO:0000256" key="1">
    <source>
        <dbReference type="ARBA" id="ARBA00004141"/>
    </source>
</evidence>
<evidence type="ECO:0000256" key="8">
    <source>
        <dbReference type="ARBA" id="ARBA00023136"/>
    </source>
</evidence>
<reference evidence="12" key="1">
    <citation type="submission" date="2015-10" db="EMBL/GenBank/DDBJ databases">
        <authorList>
            <person name="Gilbert D.G."/>
        </authorList>
    </citation>
    <scope>NUCLEOTIDE SEQUENCE</scope>
</reference>
<keyword evidence="4 12" id="KW-0808">Transferase</keyword>
<feature type="transmembrane region" description="Helical" evidence="11">
    <location>
        <begin position="129"/>
        <end position="149"/>
    </location>
</feature>
<feature type="transmembrane region" description="Helical" evidence="11">
    <location>
        <begin position="6"/>
        <end position="24"/>
    </location>
</feature>
<dbReference type="GO" id="GO:0016020">
    <property type="term" value="C:membrane"/>
    <property type="evidence" value="ECO:0007669"/>
    <property type="project" value="UniProtKB-SubCell"/>
</dbReference>
<keyword evidence="9" id="KW-0594">Phospholipid biosynthesis</keyword>
<evidence type="ECO:0000256" key="2">
    <source>
        <dbReference type="ARBA" id="ARBA00010441"/>
    </source>
</evidence>
<comment type="similarity">
    <text evidence="2">Belongs to the CDP-alcohol phosphatidyltransferase class-I family.</text>
</comment>
<feature type="transmembrane region" description="Helical" evidence="11">
    <location>
        <begin position="31"/>
        <end position="51"/>
    </location>
</feature>
<dbReference type="EC" id="2.7.8.5" evidence="12"/>
<comment type="subcellular location">
    <subcellularLocation>
        <location evidence="1">Membrane</location>
        <topology evidence="1">Multi-pass membrane protein</topology>
    </subcellularLocation>
</comment>
<keyword evidence="5 11" id="KW-0812">Transmembrane</keyword>
<dbReference type="Pfam" id="PF01066">
    <property type="entry name" value="CDP-OH_P_transf"/>
    <property type="match status" value="1"/>
</dbReference>
<evidence type="ECO:0000313" key="12">
    <source>
        <dbReference type="EMBL" id="CUV10481.1"/>
    </source>
</evidence>